<dbReference type="Gene3D" id="3.10.20.90">
    <property type="entry name" value="Phosphatidylinositol 3-kinase Catalytic Subunit, Chain A, domain 1"/>
    <property type="match status" value="2"/>
</dbReference>
<feature type="compositionally biased region" description="Basic and acidic residues" evidence="10">
    <location>
        <begin position="48"/>
        <end position="64"/>
    </location>
</feature>
<dbReference type="Gene3D" id="3.30.200.20">
    <property type="entry name" value="Phosphorylase Kinase, domain 1"/>
    <property type="match status" value="1"/>
</dbReference>
<feature type="region of interest" description="Disordered" evidence="10">
    <location>
        <begin position="1235"/>
        <end position="1281"/>
    </location>
</feature>
<feature type="compositionally biased region" description="Polar residues" evidence="10">
    <location>
        <begin position="150"/>
        <end position="169"/>
    </location>
</feature>
<feature type="compositionally biased region" description="Polar residues" evidence="10">
    <location>
        <begin position="2305"/>
        <end position="2318"/>
    </location>
</feature>
<feature type="compositionally biased region" description="Basic residues" evidence="10">
    <location>
        <begin position="2281"/>
        <end position="2293"/>
    </location>
</feature>
<dbReference type="CDD" id="cd14030">
    <property type="entry name" value="STKc_WNK1"/>
    <property type="match status" value="1"/>
</dbReference>
<feature type="region of interest" description="Disordered" evidence="10">
    <location>
        <begin position="1878"/>
        <end position="1939"/>
    </location>
</feature>
<keyword evidence="12" id="KW-1185">Reference proteome</keyword>
<feature type="region of interest" description="Disordered" evidence="10">
    <location>
        <begin position="2367"/>
        <end position="2405"/>
    </location>
</feature>
<comment type="cofactor">
    <cofactor evidence="1">
        <name>Mg(2+)</name>
        <dbReference type="ChEBI" id="CHEBI:18420"/>
    </cofactor>
</comment>
<feature type="domain" description="Protein kinase" evidence="11">
    <location>
        <begin position="221"/>
        <end position="479"/>
    </location>
</feature>
<feature type="compositionally biased region" description="Low complexity" evidence="10">
    <location>
        <begin position="615"/>
        <end position="626"/>
    </location>
</feature>
<evidence type="ECO:0000313" key="13">
    <source>
        <dbReference type="RefSeq" id="XP_026643936.1"/>
    </source>
</evidence>
<feature type="region of interest" description="Disordered" evidence="10">
    <location>
        <begin position="2024"/>
        <end position="2105"/>
    </location>
</feature>
<feature type="compositionally biased region" description="Low complexity" evidence="10">
    <location>
        <begin position="1051"/>
        <end position="1064"/>
    </location>
</feature>
<keyword evidence="5" id="KW-0547">Nucleotide-binding</keyword>
<proteinExistence type="predicted"/>
<protein>
    <recommendedName>
        <fullName evidence="2">non-specific serine/threonine protein kinase</fullName>
        <ecNumber evidence="2">2.7.11.1</ecNumber>
    </recommendedName>
</protein>
<feature type="compositionally biased region" description="Low complexity" evidence="10">
    <location>
        <begin position="1903"/>
        <end position="1916"/>
    </location>
</feature>
<feature type="compositionally biased region" description="Low complexity" evidence="10">
    <location>
        <begin position="1126"/>
        <end position="1160"/>
    </location>
</feature>
<evidence type="ECO:0000256" key="6">
    <source>
        <dbReference type="ARBA" id="ARBA00022777"/>
    </source>
</evidence>
<dbReference type="PANTHER" id="PTHR13902">
    <property type="entry name" value="SERINE/THREONINE-PROTEIN KINASE WNK WITH NO LYSINE -RELATED"/>
    <property type="match status" value="1"/>
</dbReference>
<dbReference type="GeneID" id="101992245"/>
<evidence type="ECO:0000256" key="8">
    <source>
        <dbReference type="ARBA" id="ARBA00047899"/>
    </source>
</evidence>
<feature type="compositionally biased region" description="Polar residues" evidence="10">
    <location>
        <begin position="589"/>
        <end position="614"/>
    </location>
</feature>
<organism evidence="12 13">
    <name type="scientific">Microtus ochrogaster</name>
    <name type="common">Prairie vole</name>
    <dbReference type="NCBI Taxonomy" id="79684"/>
    <lineage>
        <taxon>Eukaryota</taxon>
        <taxon>Metazoa</taxon>
        <taxon>Chordata</taxon>
        <taxon>Craniata</taxon>
        <taxon>Vertebrata</taxon>
        <taxon>Euteleostomi</taxon>
        <taxon>Mammalia</taxon>
        <taxon>Eutheria</taxon>
        <taxon>Euarchontoglires</taxon>
        <taxon>Glires</taxon>
        <taxon>Rodentia</taxon>
        <taxon>Myomorpha</taxon>
        <taxon>Muroidea</taxon>
        <taxon>Cricetidae</taxon>
        <taxon>Arvicolinae</taxon>
        <taxon>Microtus</taxon>
    </lineage>
</organism>
<dbReference type="Gene3D" id="1.10.510.10">
    <property type="entry name" value="Transferase(Phosphotransferase) domain 1"/>
    <property type="match status" value="1"/>
</dbReference>
<feature type="region of interest" description="Disordered" evidence="10">
    <location>
        <begin position="1039"/>
        <end position="1077"/>
    </location>
</feature>
<reference evidence="13" key="1">
    <citation type="submission" date="2025-08" db="UniProtKB">
        <authorList>
            <consortium name="RefSeq"/>
        </authorList>
    </citation>
    <scope>IDENTIFICATION</scope>
</reference>
<evidence type="ECO:0000259" key="11">
    <source>
        <dbReference type="PROSITE" id="PS50011"/>
    </source>
</evidence>
<dbReference type="InterPro" id="IPR056865">
    <property type="entry name" value="CCTL2_WNK"/>
</dbReference>
<dbReference type="SMART" id="SM00220">
    <property type="entry name" value="S_TKc"/>
    <property type="match status" value="1"/>
</dbReference>
<sequence>MSDGAAEKQSGTPGFLSPPAPVPKNGSSSDSSVGEKLGAAVAESGMGRTEEYRRRRHTMDKDSRGAAATTTPTEHRFFRRSVICDSNATALELPGLPLSVPQPSVPAVVPQSAPREPHREETLTAAAASQVSQQPPAAASPGEQAVVGSATATVPSSSSQDRPVSQPSPVGSKEEQPPSRDGSGSGGGSAKELQEERHQQQDDIEELETKAVGMSNDGRFLKFDIEIGRGSFKTVYKGLDTETTVEVAWCELQDRKLTKSERQRFKEEAEMLKGLQHPNIVRFYDSWESTVKGKKCIVLVTELMTSGTLKTYLKRFKVMKIKVLRSWCRQILKGLQFLHTRTPPIIHRDLKCDNIFITGPTGSVKIGDLGLATLKRASFAKSVIGTPEFMAPEMYEEKYDESVDVYAFGMCMLEMATSEYPYSECQNAAQIYRRVTSGVKPASFDKVAIPEVKEIIEGCIRQNKDERYSIKDLLNHAFFQEETGVRVELAEEDDGEKIAIKLWLRIEDIKKLKGKYKDNEAIEFSFDLERDVPEDVAQEMVESGYVCEGDHKTMAKAIKDRVSLIKRKREQRQLVREEQEKRKQEESSLRQQNEQPPSVSQAGIQQLSSASTGIPTAPTTSASVSTQVEPEEPEADQHQQLQYQQPSTSVLSDGTVDSGQGSSVFTESRVSSQQTVSYGSQHEQAHSTGTAPGHTASSIQAQSQPHGVYPPSSMPQSMAHPYGGTPTYPESQIFFPTIHERPVSFSPPPTCPPKVAISQRRKSTSFLEAQTRHFQPLLRTVGQNLLPPGGSPTNWTPEAIVMFGTTAGRVNRDLCEMQAQPVFEPAQIYSDYRPGLVLAEEAHYFIPQETVYLAGVHYQTQVAGQYEGISYNSPVLSSPMKQIPEQKPVPGGPASSSVFEFPSGQAFLVGHLQNLRLDSGPSPASPLSSISAPNSTDATHLKFHPVFVPHSAPAVLTHNSENRSNCVFEFHAQTPSSSSGEGGGILPQRVYRNRQVAVDSSQEELPPQSVGLHCHLQPVTEEQHNNHTPELTISVVEPMGQNWPIGSPEYSSDSSQITSSDLSDFQSPPPTGGTAAPFASDVSLPFIRLPQKVLQESPLFFCFPQGTTTQQVLSASYSSGGATLHPQAQGQSQGQPSGSLAGVLSSQPVQHPQQQPGIQPTAPPQQAVQYSLPQAASSSEGTTAQPQASQVLPQVSAGTQSTQGVSQTVPPEPTPITQSQPTQPVTLVSNVDSAHSDVASGMSDGNENAPSSSGRHEGRATKRHYRKSVRSRSRHEKTSRPKLRILNVSNKGDRVVECQLETHNRKMVTFKFDLDGDNPEEIATIMVNNDFILAIERESFVAQVQEIIEKADEMLSEDVSVEPEGDQGLENLQGKDEYGFSGSQKLEGEFKQPIAVSSMPQQIGVPTSSLTQVVHSAGRRFIVSPVPESRLRESKVFTSETSDTVAATSQGPGMNLSHSASSLSLQQAFSELKHAQMTEGPNTAPPNFNHTGPTFPPFLTGVAGGPTVAASSPSVSVPLSSSPLADMSTSVMQSEAALPTEKGIVGVNTSTGVITSSGLTPLSVSPTLSSVVSSSTAPTVVAVSTSQPVQAPTSGSIVSSTGSFPSGTFSTTSATTVGSVTAPNAKPSAVLLQQIAGSTAGVTIVTSASTSTPFPGTASQPSLPLSSSTSALTLAETVVVSAHSLDKASHSSTTGLALSFCAPPSSSSSGTAVSSSVSQPGVVNPLVISSAVASTPVLPQPTGPTSTPLLPQVPNIPPLVQPVTNVPAVQQTLIHSQPQPALLPNQPHTHCLEMDADTQSKVPGIDDIKTLEEKLRSLFSEHSSSGTQHASASLETSLVVETTVTPGIPTTAIAPSKLMTSTTSTCLPPTNLPLGATGLPVMPVGTPGQVSTPGTHASAPVSTATGAKPGTTPPKTSLAKTVVPPVGPELPAGTLSCEQLTPFPGPSLTQSQQPLEDLDAQLRRTLSPETITVTSAVAPVSTMASAAVTEAGTQPQKDATEGHVLATSLGAGVVKMGRFQVSVTTDDAQKERKNRSEDTKSVHFESSTSESSVLSSSSPESTLVKPEPNGITIPGISLDVPDGIQKTPAPEAKSETGQPTKVGRFQVTTTANKVGRFSVSRTEDKVTELKKEGPVTSPPFRDSEQTVSPVVIPKKEKPELAEPSHLNGPSSDLEAAFLSRGAEDGSGSPQSPPHLCSKSLPLQNLSQSLSNSFNSSYMSSDNESDIEDEDLRLELRRLREKHLKEIQDLQSRQKHEIESLYTKLGKVPPAVIIPPAAPLSGRRRRPTKSKGSKSSRSSSLGNKSPQLSGNLSGQSGTSVLHPHQTLHPPGNTPETGHNQLLQPLKPSPSSDNLYSAFTSDGAISVPSLSAPGQGTSSTNTVGGTVSSQAAQAQPPAMTSSRKGTFTDDLHKLVDNWARDAMNLTGRRGSKGHMNYEGPGMARKFSAPGQLCISMTSNLGGSAPISAASATSLGHFTKSMCPPQQYGFPAAPFGTQWSGTGGPAPQPLGQFQPVGTASLQNFNISNLQKSISNPPGSNLRTT</sequence>
<keyword evidence="7" id="KW-0067">ATP-binding</keyword>
<feature type="region of interest" description="Disordered" evidence="10">
    <location>
        <begin position="2123"/>
        <end position="2228"/>
    </location>
</feature>
<dbReference type="EC" id="2.7.11.1" evidence="2"/>
<dbReference type="Pfam" id="PF12202">
    <property type="entry name" value="OSR1_C"/>
    <property type="match status" value="1"/>
</dbReference>
<feature type="compositionally biased region" description="Basic and acidic residues" evidence="10">
    <location>
        <begin position="192"/>
        <end position="201"/>
    </location>
</feature>
<dbReference type="Pfam" id="PF00069">
    <property type="entry name" value="Pkinase"/>
    <property type="match status" value="1"/>
</dbReference>
<dbReference type="GO" id="GO:0016301">
    <property type="term" value="F:kinase activity"/>
    <property type="evidence" value="ECO:0007669"/>
    <property type="project" value="UniProtKB-KW"/>
</dbReference>
<dbReference type="PROSITE" id="PS50011">
    <property type="entry name" value="PROTEIN_KINASE_DOM"/>
    <property type="match status" value="1"/>
</dbReference>
<comment type="catalytic activity">
    <reaction evidence="9">
        <text>L-seryl-[protein] + ATP = O-phospho-L-seryl-[protein] + ADP + H(+)</text>
        <dbReference type="Rhea" id="RHEA:17989"/>
        <dbReference type="Rhea" id="RHEA-COMP:9863"/>
        <dbReference type="Rhea" id="RHEA-COMP:11604"/>
        <dbReference type="ChEBI" id="CHEBI:15378"/>
        <dbReference type="ChEBI" id="CHEBI:29999"/>
        <dbReference type="ChEBI" id="CHEBI:30616"/>
        <dbReference type="ChEBI" id="CHEBI:83421"/>
        <dbReference type="ChEBI" id="CHEBI:456216"/>
        <dbReference type="EC" id="2.7.11.1"/>
    </reaction>
</comment>
<evidence type="ECO:0000256" key="2">
    <source>
        <dbReference type="ARBA" id="ARBA00012513"/>
    </source>
</evidence>
<feature type="compositionally biased region" description="Polar residues" evidence="10">
    <location>
        <begin position="2332"/>
        <end position="2355"/>
    </location>
</feature>
<feature type="compositionally biased region" description="Polar residues" evidence="10">
    <location>
        <begin position="1164"/>
        <end position="1209"/>
    </location>
</feature>
<feature type="compositionally biased region" description="Basic and acidic residues" evidence="10">
    <location>
        <begin position="2027"/>
        <end position="2043"/>
    </location>
</feature>
<feature type="compositionally biased region" description="Basic and acidic residues" evidence="10">
    <location>
        <begin position="2153"/>
        <end position="2162"/>
    </location>
</feature>
<feature type="compositionally biased region" description="Basic residues" evidence="10">
    <location>
        <begin position="1261"/>
        <end position="1281"/>
    </location>
</feature>
<feature type="region of interest" description="Disordered" evidence="10">
    <location>
        <begin position="1121"/>
        <end position="1223"/>
    </location>
</feature>
<keyword evidence="6 13" id="KW-0418">Kinase</keyword>
<evidence type="ECO:0000256" key="10">
    <source>
        <dbReference type="SAM" id="MobiDB-lite"/>
    </source>
</evidence>
<feature type="compositionally biased region" description="Polar residues" evidence="10">
    <location>
        <begin position="638"/>
        <end position="705"/>
    </location>
</feature>
<dbReference type="InterPro" id="IPR050588">
    <property type="entry name" value="WNK_Ser-Thr_kinase"/>
</dbReference>
<feature type="compositionally biased region" description="Low complexity" evidence="10">
    <location>
        <begin position="125"/>
        <end position="141"/>
    </location>
</feature>
<accession>A0ABM1UPM4</accession>
<feature type="compositionally biased region" description="Low complexity" evidence="10">
    <location>
        <begin position="2372"/>
        <end position="2396"/>
    </location>
</feature>
<dbReference type="InterPro" id="IPR000719">
    <property type="entry name" value="Prot_kinase_dom"/>
</dbReference>
<feature type="region of interest" description="Disordered" evidence="10">
    <location>
        <begin position="2271"/>
        <end position="2355"/>
    </location>
</feature>
<evidence type="ECO:0000256" key="3">
    <source>
        <dbReference type="ARBA" id="ARBA00022527"/>
    </source>
</evidence>
<feature type="region of interest" description="Disordered" evidence="10">
    <location>
        <begin position="2491"/>
        <end position="2511"/>
    </location>
</feature>
<evidence type="ECO:0000256" key="7">
    <source>
        <dbReference type="ARBA" id="ARBA00022840"/>
    </source>
</evidence>
<feature type="compositionally biased region" description="Low complexity" evidence="10">
    <location>
        <begin position="2197"/>
        <end position="2221"/>
    </location>
</feature>
<evidence type="ECO:0000256" key="4">
    <source>
        <dbReference type="ARBA" id="ARBA00022679"/>
    </source>
</evidence>
<dbReference type="Pfam" id="PF24889">
    <property type="entry name" value="CCTL2_WNK"/>
    <property type="match status" value="1"/>
</dbReference>
<feature type="compositionally biased region" description="Low complexity" evidence="10">
    <location>
        <begin position="2046"/>
        <end position="2064"/>
    </location>
</feature>
<gene>
    <name evidence="13" type="primary">Wnk1</name>
</gene>
<dbReference type="RefSeq" id="XP_026643936.1">
    <property type="nucleotide sequence ID" value="XM_026788135.1"/>
</dbReference>
<feature type="region of interest" description="Disordered" evidence="10">
    <location>
        <begin position="1"/>
        <end position="79"/>
    </location>
</feature>
<evidence type="ECO:0000313" key="12">
    <source>
        <dbReference type="Proteomes" id="UP000694915"/>
    </source>
</evidence>
<dbReference type="Proteomes" id="UP000694915">
    <property type="component" value="Unplaced"/>
</dbReference>
<feature type="region of interest" description="Disordered" evidence="10">
    <location>
        <begin position="93"/>
        <end position="203"/>
    </location>
</feature>
<comment type="catalytic activity">
    <reaction evidence="8">
        <text>L-threonyl-[protein] + ATP = O-phospho-L-threonyl-[protein] + ADP + H(+)</text>
        <dbReference type="Rhea" id="RHEA:46608"/>
        <dbReference type="Rhea" id="RHEA-COMP:11060"/>
        <dbReference type="Rhea" id="RHEA-COMP:11605"/>
        <dbReference type="ChEBI" id="CHEBI:15378"/>
        <dbReference type="ChEBI" id="CHEBI:30013"/>
        <dbReference type="ChEBI" id="CHEBI:30616"/>
        <dbReference type="ChEBI" id="CHEBI:61977"/>
        <dbReference type="ChEBI" id="CHEBI:456216"/>
        <dbReference type="EC" id="2.7.11.1"/>
    </reaction>
</comment>
<dbReference type="SUPFAM" id="SSF56112">
    <property type="entry name" value="Protein kinase-like (PK-like)"/>
    <property type="match status" value="1"/>
</dbReference>
<dbReference type="InterPro" id="IPR024678">
    <property type="entry name" value="Kinase_OSR1/WNK_CCT"/>
</dbReference>
<dbReference type="InterPro" id="IPR011009">
    <property type="entry name" value="Kinase-like_dom_sf"/>
</dbReference>
<name>A0ABM1UPM4_MICOH</name>
<evidence type="ECO:0000256" key="1">
    <source>
        <dbReference type="ARBA" id="ARBA00001946"/>
    </source>
</evidence>
<dbReference type="PROSITE" id="PS00108">
    <property type="entry name" value="PROTEIN_KINASE_ST"/>
    <property type="match status" value="1"/>
</dbReference>
<feature type="region of interest" description="Disordered" evidence="10">
    <location>
        <begin position="572"/>
        <end position="729"/>
    </location>
</feature>
<feature type="compositionally biased region" description="Low complexity" evidence="10">
    <location>
        <begin position="96"/>
        <end position="114"/>
    </location>
</feature>
<feature type="compositionally biased region" description="Basic and acidic residues" evidence="10">
    <location>
        <begin position="572"/>
        <end position="588"/>
    </location>
</feature>
<keyword evidence="3" id="KW-0723">Serine/threonine-protein kinase</keyword>
<feature type="compositionally biased region" description="Polar residues" evidence="10">
    <location>
        <begin position="1243"/>
        <end position="1253"/>
    </location>
</feature>
<dbReference type="InterPro" id="IPR008271">
    <property type="entry name" value="Ser/Thr_kinase_AS"/>
</dbReference>
<evidence type="ECO:0000256" key="9">
    <source>
        <dbReference type="ARBA" id="ARBA00048679"/>
    </source>
</evidence>
<evidence type="ECO:0000256" key="5">
    <source>
        <dbReference type="ARBA" id="ARBA00022741"/>
    </source>
</evidence>
<keyword evidence="4" id="KW-0808">Transferase</keyword>
<feature type="compositionally biased region" description="Basic and acidic residues" evidence="10">
    <location>
        <begin position="2123"/>
        <end position="2133"/>
    </location>
</feature>
<feature type="compositionally biased region" description="Low complexity" evidence="10">
    <location>
        <begin position="2294"/>
        <end position="2304"/>
    </location>
</feature>